<dbReference type="AlphaFoldDB" id="A0A6L3ZCV1"/>
<sequence length="209" mass="24375">MNGKIILAIRAALLLLAVFLCFKIYRVIMEPIEFERIQTKRENVAKQRLELIRDAQKVYKGIYGTYVPNLDNLVAFVDTGMVNIEERKDSSYMAYSKVYQKDMLKDTVIRRVIGQESVRSKMDLSPDFDPMEEMYYVPFNENKVPISLEASQIMKNRQYMPVFEAAIKNEDLFADYYKSGEYSYFLDKLKNDYLAIGSLTEVSLSGNWK</sequence>
<dbReference type="Proteomes" id="UP000484164">
    <property type="component" value="Unassembled WGS sequence"/>
</dbReference>
<comment type="caution">
    <text evidence="1">The sequence shown here is derived from an EMBL/GenBank/DDBJ whole genome shotgun (WGS) entry which is preliminary data.</text>
</comment>
<keyword evidence="2" id="KW-1185">Reference proteome</keyword>
<organism evidence="1 2">
    <name type="scientific">Phaeocystidibacter marisrubri</name>
    <dbReference type="NCBI Taxonomy" id="1577780"/>
    <lineage>
        <taxon>Bacteria</taxon>
        <taxon>Pseudomonadati</taxon>
        <taxon>Bacteroidota</taxon>
        <taxon>Flavobacteriia</taxon>
        <taxon>Flavobacteriales</taxon>
        <taxon>Phaeocystidibacteraceae</taxon>
        <taxon>Phaeocystidibacter</taxon>
    </lineage>
</organism>
<evidence type="ECO:0000313" key="1">
    <source>
        <dbReference type="EMBL" id="KAB2815693.1"/>
    </source>
</evidence>
<dbReference type="OrthoDB" id="1466422at2"/>
<protein>
    <submittedName>
        <fullName evidence="1">Uncharacterized protein</fullName>
    </submittedName>
</protein>
<gene>
    <name evidence="1" type="ORF">F8C82_08300</name>
</gene>
<evidence type="ECO:0000313" key="2">
    <source>
        <dbReference type="Proteomes" id="UP000484164"/>
    </source>
</evidence>
<name>A0A6L3ZCV1_9FLAO</name>
<dbReference type="RefSeq" id="WP_151693123.1">
    <property type="nucleotide sequence ID" value="NZ_BMGX01000001.1"/>
</dbReference>
<proteinExistence type="predicted"/>
<dbReference type="EMBL" id="WBVQ01000002">
    <property type="protein sequence ID" value="KAB2815693.1"/>
    <property type="molecule type" value="Genomic_DNA"/>
</dbReference>
<accession>A0A6L3ZCV1</accession>
<reference evidence="1 2" key="1">
    <citation type="submission" date="2019-10" db="EMBL/GenBank/DDBJ databases">
        <title>Genome sequence of Phaeocystidibacter marisrubri JCM30614 (type strain).</title>
        <authorList>
            <person name="Bowman J.P."/>
        </authorList>
    </citation>
    <scope>NUCLEOTIDE SEQUENCE [LARGE SCALE GENOMIC DNA]</scope>
    <source>
        <strain evidence="1 2">JCM 30614</strain>
    </source>
</reference>